<proteinExistence type="predicted"/>
<evidence type="ECO:0000313" key="2">
    <source>
        <dbReference type="EMBL" id="WZN65613.1"/>
    </source>
</evidence>
<evidence type="ECO:0000313" key="3">
    <source>
        <dbReference type="Proteomes" id="UP001472866"/>
    </source>
</evidence>
<gene>
    <name evidence="2" type="ORF">HKI87_12g71730</name>
</gene>
<name>A0AAX4PHR7_9CHLO</name>
<dbReference type="Gene3D" id="1.10.10.10">
    <property type="entry name" value="Winged helix-like DNA-binding domain superfamily/Winged helix DNA-binding domain"/>
    <property type="match status" value="1"/>
</dbReference>
<keyword evidence="3" id="KW-1185">Reference proteome</keyword>
<sequence length="289" mass="30866">MTMAAHLEAKAEAEATAAAEILISASRSQNEYRNIIQPDDGSEQHSVAQAAMTSAVGGAYLSVQDLIQASIQANGNLASLREIYAFCENKTLLYKRSSRMRLLSENRHYKSQIRHALYKAGRFVRNAENPDLWEVEKKWRDARVVQQPALGGALHSNNGTEVAVAADYGTSNPTTTATSLNVGEVQVKRKKRSERAERRGNRQQLESAAPAAPAAAPAPPAKKQKGLAEVSEGNANALAAQNEMQSSKQSSTTGVTAAAAGNLMVDTNSEYFSAAISAANISRVATPTP</sequence>
<reference evidence="2 3" key="1">
    <citation type="submission" date="2024-03" db="EMBL/GenBank/DDBJ databases">
        <title>Complete genome sequence of the green alga Chloropicon roscoffensis RCC1871.</title>
        <authorList>
            <person name="Lemieux C."/>
            <person name="Pombert J.-F."/>
            <person name="Otis C."/>
            <person name="Turmel M."/>
        </authorList>
    </citation>
    <scope>NUCLEOTIDE SEQUENCE [LARGE SCALE GENOMIC DNA]</scope>
    <source>
        <strain evidence="2 3">RCC1871</strain>
    </source>
</reference>
<feature type="region of interest" description="Disordered" evidence="1">
    <location>
        <begin position="236"/>
        <end position="255"/>
    </location>
</feature>
<feature type="compositionally biased region" description="Polar residues" evidence="1">
    <location>
        <begin position="242"/>
        <end position="255"/>
    </location>
</feature>
<accession>A0AAX4PHR7</accession>
<dbReference type="AlphaFoldDB" id="A0AAX4PHR7"/>
<evidence type="ECO:0000256" key="1">
    <source>
        <dbReference type="SAM" id="MobiDB-lite"/>
    </source>
</evidence>
<dbReference type="Proteomes" id="UP001472866">
    <property type="component" value="Chromosome 12"/>
</dbReference>
<organism evidence="2 3">
    <name type="scientific">Chloropicon roscoffensis</name>
    <dbReference type="NCBI Taxonomy" id="1461544"/>
    <lineage>
        <taxon>Eukaryota</taxon>
        <taxon>Viridiplantae</taxon>
        <taxon>Chlorophyta</taxon>
        <taxon>Chloropicophyceae</taxon>
        <taxon>Chloropicales</taxon>
        <taxon>Chloropicaceae</taxon>
        <taxon>Chloropicon</taxon>
    </lineage>
</organism>
<dbReference type="EMBL" id="CP151512">
    <property type="protein sequence ID" value="WZN65613.1"/>
    <property type="molecule type" value="Genomic_DNA"/>
</dbReference>
<protein>
    <submittedName>
        <fullName evidence="2">Uncharacterized protein</fullName>
    </submittedName>
</protein>
<feature type="region of interest" description="Disordered" evidence="1">
    <location>
        <begin position="184"/>
        <end position="230"/>
    </location>
</feature>
<dbReference type="InterPro" id="IPR036388">
    <property type="entry name" value="WH-like_DNA-bd_sf"/>
</dbReference>